<dbReference type="EMBL" id="CABWLR010000003">
    <property type="protein sequence ID" value="VXB67410.1"/>
    <property type="molecule type" value="Genomic_DNA"/>
</dbReference>
<dbReference type="InterPro" id="IPR036291">
    <property type="entry name" value="NAD(P)-bd_dom_sf"/>
</dbReference>
<dbReference type="GO" id="GO:0000166">
    <property type="term" value="F:nucleotide binding"/>
    <property type="evidence" value="ECO:0007669"/>
    <property type="project" value="InterPro"/>
</dbReference>
<keyword evidence="5 8" id="KW-0326">Glycosidase</keyword>
<evidence type="ECO:0000256" key="3">
    <source>
        <dbReference type="ARBA" id="ARBA00022801"/>
    </source>
</evidence>
<sequence>MDHQDFINSKFKQPPNMISRRKFIRNTSIASMGMVTIPVFSHKTFSAADKLNVGLIGVGLRGTNHLRNLLLRKDVNVTAICDVDDNRIAIAKKHIAEANGKVPKVFGANDLDYKNLLSLAEVDAVIIATPWLWHTRMTVDAMEAGKYAGVEVSASNTLEECWDLVNTHERTATHMMILENVNYRRDVLAVLNMVKQNVFGEMVHYRCGYQHDLRHVKFNDGKTAYGKGVEFGDKGISESKWRTEHSVKRNADVYPTHGLGPVAVMADVNRGNRFVSMTSHASKGIGLHNYVVKEGGIDHPNAKVKFKQGDVITSTINTANGETIIITHDCNLPRPYSLGFRVQGANGLWEVDGSRIYVEGKSEPHTWDEAKPWLDTYDHPLWKKYGEYALNAGHGGMDFFVLNSFVESAKQNIAPPLDAYDAAAWSAVTPLSEASIANNGEPQDFPDFTRGLWIKRKPYEWMKEAY</sequence>
<dbReference type="Proteomes" id="UP000430202">
    <property type="component" value="Unassembled WGS sequence"/>
</dbReference>
<dbReference type="Pfam" id="PF21252">
    <property type="entry name" value="Glyco_hydro_109_C"/>
    <property type="match status" value="1"/>
</dbReference>
<keyword evidence="9" id="KW-1185">Reference proteome</keyword>
<dbReference type="PANTHER" id="PTHR43818:SF1">
    <property type="entry name" value="GLYCOSYL HYDROLASE FAMILY 109 PROTEIN"/>
    <property type="match status" value="1"/>
</dbReference>
<dbReference type="GO" id="GO:0016798">
    <property type="term" value="F:hydrolase activity, acting on glycosyl bonds"/>
    <property type="evidence" value="ECO:0007669"/>
    <property type="project" value="UniProtKB-KW"/>
</dbReference>
<evidence type="ECO:0000259" key="6">
    <source>
        <dbReference type="Pfam" id="PF01408"/>
    </source>
</evidence>
<keyword evidence="3 8" id="KW-0378">Hydrolase</keyword>
<proteinExistence type="inferred from homology"/>
<organism evidence="8 9">
    <name type="scientific">Maribacter litoralis</name>
    <dbReference type="NCBI Taxonomy" id="2059726"/>
    <lineage>
        <taxon>Bacteria</taxon>
        <taxon>Pseudomonadati</taxon>
        <taxon>Bacteroidota</taxon>
        <taxon>Flavobacteriia</taxon>
        <taxon>Flavobacteriales</taxon>
        <taxon>Flavobacteriaceae</taxon>
        <taxon>Maribacter</taxon>
    </lineage>
</organism>
<comment type="cofactor">
    <cofactor evidence="1">
        <name>NAD(+)</name>
        <dbReference type="ChEBI" id="CHEBI:57540"/>
    </cofactor>
</comment>
<dbReference type="Gene3D" id="3.40.50.720">
    <property type="entry name" value="NAD(P)-binding Rossmann-like Domain"/>
    <property type="match status" value="1"/>
</dbReference>
<feature type="domain" description="Gfo/Idh/MocA-like oxidoreductase N-terminal" evidence="6">
    <location>
        <begin position="51"/>
        <end position="171"/>
    </location>
</feature>
<feature type="domain" description="Glycosyl hydrolase 109 C-terminal" evidence="7">
    <location>
        <begin position="188"/>
        <end position="369"/>
    </location>
</feature>
<dbReference type="EC" id="3.2.1.-" evidence="8"/>
<evidence type="ECO:0000256" key="5">
    <source>
        <dbReference type="ARBA" id="ARBA00023295"/>
    </source>
</evidence>
<evidence type="ECO:0000256" key="1">
    <source>
        <dbReference type="ARBA" id="ARBA00001911"/>
    </source>
</evidence>
<evidence type="ECO:0000313" key="9">
    <source>
        <dbReference type="Proteomes" id="UP000430202"/>
    </source>
</evidence>
<dbReference type="Pfam" id="PF01408">
    <property type="entry name" value="GFO_IDH_MocA"/>
    <property type="match status" value="1"/>
</dbReference>
<dbReference type="PANTHER" id="PTHR43818">
    <property type="entry name" value="BCDNA.GH03377"/>
    <property type="match status" value="1"/>
</dbReference>
<reference evidence="8 9" key="1">
    <citation type="submission" date="2019-10" db="EMBL/GenBank/DDBJ databases">
        <authorList>
            <person name="Karimi E."/>
        </authorList>
    </citation>
    <scope>NUCLEOTIDE SEQUENCE [LARGE SCALE GENOMIC DNA]</scope>
    <source>
        <strain evidence="8">Maribacter sp. 151</strain>
    </source>
</reference>
<dbReference type="InterPro" id="IPR049303">
    <property type="entry name" value="Glyco_hydro_109_C"/>
</dbReference>
<protein>
    <submittedName>
        <fullName evidence="8">Glycosyl hydrolase family 109 protein</fullName>
        <ecNumber evidence="8">3.2.1.-</ecNumber>
    </submittedName>
</protein>
<evidence type="ECO:0000256" key="2">
    <source>
        <dbReference type="ARBA" id="ARBA00009329"/>
    </source>
</evidence>
<evidence type="ECO:0000313" key="8">
    <source>
        <dbReference type="EMBL" id="VXB67410.1"/>
    </source>
</evidence>
<evidence type="ECO:0000256" key="4">
    <source>
        <dbReference type="ARBA" id="ARBA00023027"/>
    </source>
</evidence>
<dbReference type="AlphaFoldDB" id="A0A653SHZ0"/>
<name>A0A653SHZ0_9FLAO</name>
<dbReference type="InterPro" id="IPR050463">
    <property type="entry name" value="Gfo/Idh/MocA_oxidrdct_glycsds"/>
</dbReference>
<dbReference type="Gene3D" id="3.30.360.10">
    <property type="entry name" value="Dihydrodipicolinate Reductase, domain 2"/>
    <property type="match status" value="1"/>
</dbReference>
<keyword evidence="4" id="KW-0520">NAD</keyword>
<dbReference type="InterPro" id="IPR000683">
    <property type="entry name" value="Gfo/Idh/MocA-like_OxRdtase_N"/>
</dbReference>
<gene>
    <name evidence="8" type="ORF">MARI151_30315</name>
</gene>
<comment type="similarity">
    <text evidence="2">Belongs to the Gfo/Idh/MocA family. Glycosyl hydrolase 109 subfamily.</text>
</comment>
<dbReference type="SUPFAM" id="SSF51735">
    <property type="entry name" value="NAD(P)-binding Rossmann-fold domains"/>
    <property type="match status" value="1"/>
</dbReference>
<accession>A0A653SHZ0</accession>
<evidence type="ECO:0000259" key="7">
    <source>
        <dbReference type="Pfam" id="PF21252"/>
    </source>
</evidence>